<dbReference type="PANTHER" id="PTHR23041">
    <property type="entry name" value="RING FINGER DOMAIN-CONTAINING"/>
    <property type="match status" value="1"/>
</dbReference>
<reference evidence="7 8" key="1">
    <citation type="submission" date="2024-01" db="EMBL/GenBank/DDBJ databases">
        <title>The genome of the rayed Mediterranean limpet Patella caerulea (Linnaeus, 1758).</title>
        <authorList>
            <person name="Anh-Thu Weber A."/>
            <person name="Halstead-Nussloch G."/>
        </authorList>
    </citation>
    <scope>NUCLEOTIDE SEQUENCE [LARGE SCALE GENOMIC DNA]</scope>
    <source>
        <strain evidence="7">AATW-2023a</strain>
        <tissue evidence="7">Whole specimen</tissue>
    </source>
</reference>
<dbReference type="Pfam" id="PF13639">
    <property type="entry name" value="zf-RING_2"/>
    <property type="match status" value="1"/>
</dbReference>
<keyword evidence="1" id="KW-0479">Metal-binding</keyword>
<dbReference type="PROSITE" id="PS00518">
    <property type="entry name" value="ZF_RING_1"/>
    <property type="match status" value="1"/>
</dbReference>
<dbReference type="Proteomes" id="UP001347796">
    <property type="component" value="Unassembled WGS sequence"/>
</dbReference>
<keyword evidence="2 4" id="KW-0863">Zinc-finger</keyword>
<evidence type="ECO:0000256" key="4">
    <source>
        <dbReference type="PROSITE-ProRule" id="PRU00175"/>
    </source>
</evidence>
<evidence type="ECO:0000256" key="2">
    <source>
        <dbReference type="ARBA" id="ARBA00022771"/>
    </source>
</evidence>
<dbReference type="SMART" id="SM00184">
    <property type="entry name" value="RING"/>
    <property type="match status" value="1"/>
</dbReference>
<dbReference type="PANTHER" id="PTHR23041:SF78">
    <property type="entry name" value="E3 UBIQUITIN-PROTEIN LIGASE RNF4"/>
    <property type="match status" value="1"/>
</dbReference>
<evidence type="ECO:0000256" key="3">
    <source>
        <dbReference type="ARBA" id="ARBA00022833"/>
    </source>
</evidence>
<dbReference type="GO" id="GO:0045944">
    <property type="term" value="P:positive regulation of transcription by RNA polymerase II"/>
    <property type="evidence" value="ECO:0007669"/>
    <property type="project" value="TreeGrafter"/>
</dbReference>
<dbReference type="GO" id="GO:0008270">
    <property type="term" value="F:zinc ion binding"/>
    <property type="evidence" value="ECO:0007669"/>
    <property type="project" value="UniProtKB-KW"/>
</dbReference>
<gene>
    <name evidence="7" type="ORF">SNE40_008171</name>
</gene>
<accession>A0AAN8K7N2</accession>
<evidence type="ECO:0000256" key="5">
    <source>
        <dbReference type="SAM" id="MobiDB-lite"/>
    </source>
</evidence>
<protein>
    <recommendedName>
        <fullName evidence="6">RING-type domain-containing protein</fullName>
    </recommendedName>
</protein>
<keyword evidence="3" id="KW-0862">Zinc</keyword>
<evidence type="ECO:0000313" key="8">
    <source>
        <dbReference type="Proteomes" id="UP001347796"/>
    </source>
</evidence>
<organism evidence="7 8">
    <name type="scientific">Patella caerulea</name>
    <name type="common">Rayed Mediterranean limpet</name>
    <dbReference type="NCBI Taxonomy" id="87958"/>
    <lineage>
        <taxon>Eukaryota</taxon>
        <taxon>Metazoa</taxon>
        <taxon>Spiralia</taxon>
        <taxon>Lophotrochozoa</taxon>
        <taxon>Mollusca</taxon>
        <taxon>Gastropoda</taxon>
        <taxon>Patellogastropoda</taxon>
        <taxon>Patelloidea</taxon>
        <taxon>Patellidae</taxon>
        <taxon>Patella</taxon>
    </lineage>
</organism>
<dbReference type="InterPro" id="IPR047134">
    <property type="entry name" value="RNF4"/>
</dbReference>
<feature type="compositionally biased region" description="Basic residues" evidence="5">
    <location>
        <begin position="75"/>
        <end position="89"/>
    </location>
</feature>
<keyword evidence="8" id="KW-1185">Reference proteome</keyword>
<comment type="caution">
    <text evidence="7">The sequence shown here is derived from an EMBL/GenBank/DDBJ whole genome shotgun (WGS) entry which is preliminary data.</text>
</comment>
<proteinExistence type="predicted"/>
<dbReference type="PROSITE" id="PS50089">
    <property type="entry name" value="ZF_RING_2"/>
    <property type="match status" value="1"/>
</dbReference>
<dbReference type="InterPro" id="IPR017907">
    <property type="entry name" value="Znf_RING_CS"/>
</dbReference>
<feature type="domain" description="RING-type" evidence="6">
    <location>
        <begin position="159"/>
        <end position="204"/>
    </location>
</feature>
<evidence type="ECO:0000256" key="1">
    <source>
        <dbReference type="ARBA" id="ARBA00022723"/>
    </source>
</evidence>
<dbReference type="AlphaFoldDB" id="A0AAN8K7N2"/>
<name>A0AAN8K7N2_PATCE</name>
<dbReference type="SUPFAM" id="SSF57850">
    <property type="entry name" value="RING/U-box"/>
    <property type="match status" value="1"/>
</dbReference>
<dbReference type="InterPro" id="IPR001841">
    <property type="entry name" value="Znf_RING"/>
</dbReference>
<dbReference type="InterPro" id="IPR013083">
    <property type="entry name" value="Znf_RING/FYVE/PHD"/>
</dbReference>
<evidence type="ECO:0000259" key="6">
    <source>
        <dbReference type="PROSITE" id="PS50089"/>
    </source>
</evidence>
<dbReference type="EMBL" id="JAZGQO010000006">
    <property type="protein sequence ID" value="KAK6186064.1"/>
    <property type="molecule type" value="Genomic_DNA"/>
</dbReference>
<feature type="region of interest" description="Disordered" evidence="5">
    <location>
        <begin position="74"/>
        <end position="124"/>
    </location>
</feature>
<sequence>MSVNRLRTTRRRCRRRSSDPLNVENLDDRDRNTTCIDLTEDEPEIIDLTNSLRLSPSMVPVILPLSPEDEERIRSRNRNRNIRRQSRNNRRIDRSLEIISTPETRPQRNRRSRPDRDLNGHSSSLTSLDIVDVTSEPSSGLSVVESDIITSPTPVKITCPICMDDDRQIKRTGRQLTSTVCGHIFCSTCIKQSLRSFHTCPSCRKSLRVNQIHPIFL</sequence>
<evidence type="ECO:0000313" key="7">
    <source>
        <dbReference type="EMBL" id="KAK6186064.1"/>
    </source>
</evidence>
<dbReference type="Gene3D" id="3.30.40.10">
    <property type="entry name" value="Zinc/RING finger domain, C3HC4 (zinc finger)"/>
    <property type="match status" value="1"/>
</dbReference>